<dbReference type="Proteomes" id="UP000093858">
    <property type="component" value="Unassembled WGS sequence"/>
</dbReference>
<sequence length="77" mass="8054">MLGELGELSGFPAGAAFGEDALQKLGASLLWFAALRARSTPVGGEGAFHGPLQQRLAVLHKLTLRCLQLSHACIKVG</sequence>
<proteinExistence type="predicted"/>
<dbReference type="EMBL" id="LWSU01000042">
    <property type="protein sequence ID" value="OAX57098.1"/>
    <property type="molecule type" value="Genomic_DNA"/>
</dbReference>
<organism evidence="1 2">
    <name type="scientific">Xanthomonas graminis pv. poae</name>
    <dbReference type="NCBI Taxonomy" id="227946"/>
    <lineage>
        <taxon>Bacteria</taxon>
        <taxon>Pseudomonadati</taxon>
        <taxon>Pseudomonadota</taxon>
        <taxon>Gammaproteobacteria</taxon>
        <taxon>Lysobacterales</taxon>
        <taxon>Lysobacteraceae</taxon>
        <taxon>Xanthomonas</taxon>
        <taxon>Xanthomonas translucens group</taxon>
        <taxon>Xanthomonas graminis</taxon>
    </lineage>
</organism>
<protein>
    <submittedName>
        <fullName evidence="1">Uncharacterized protein</fullName>
    </submittedName>
</protein>
<comment type="caution">
    <text evidence="1">The sequence shown here is derived from an EMBL/GenBank/DDBJ whole genome shotgun (WGS) entry which is preliminary data.</text>
</comment>
<gene>
    <name evidence="1" type="ORF">A6R73_11080</name>
</gene>
<name>A0A199P864_9XANT</name>
<evidence type="ECO:0000313" key="1">
    <source>
        <dbReference type="EMBL" id="OAX57098.1"/>
    </source>
</evidence>
<dbReference type="AlphaFoldDB" id="A0A199P864"/>
<evidence type="ECO:0000313" key="2">
    <source>
        <dbReference type="Proteomes" id="UP000093858"/>
    </source>
</evidence>
<reference evidence="1 2" key="1">
    <citation type="submission" date="2016-04" db="EMBL/GenBank/DDBJ databases">
        <title>Xanthomonas translucens phylogeny.</title>
        <authorList>
            <person name="Langlois P."/>
        </authorList>
    </citation>
    <scope>NUCLEOTIDE SEQUENCE [LARGE SCALE GENOMIC DNA]</scope>
    <source>
        <strain evidence="1 2">B99</strain>
    </source>
</reference>
<accession>A0A199P864</accession>